<dbReference type="EMBL" id="CP072643">
    <property type="protein sequence ID" value="QUV95678.1"/>
    <property type="molecule type" value="Genomic_DNA"/>
</dbReference>
<protein>
    <submittedName>
        <fullName evidence="3">Universal stress protein</fullName>
    </submittedName>
</protein>
<comment type="similarity">
    <text evidence="1">Belongs to the universal stress protein A family.</text>
</comment>
<dbReference type="InterPro" id="IPR006016">
    <property type="entry name" value="UspA"/>
</dbReference>
<evidence type="ECO:0000259" key="2">
    <source>
        <dbReference type="Pfam" id="PF00582"/>
    </source>
</evidence>
<proteinExistence type="inferred from homology"/>
<sequence>MPADYTVRKVLVATDGSPASFAAISDLVHAGLPPEGEAVVLSIADRVPLFPPRTPEEILYLEDARLAVPRHWARSAADILRRRFPQWVVREETRAGAPAREILNFADEWSPDLIVLGSHGRSTLGRLFFGSVSRKVMLEARSAVRIGRRLERPDSEPLRILVGVDETPASEVVVAALSARHFPPQTQVKLVTATGVFEYFSSDILGSSVAVVPSDTIDELRRTAAEAATAVQEKLLAAYPDWKVTLSREVIEGDPKSVLLDIAEKWPADAVVLGTRDLSGAERFFIGSVSSAIVAHAPCTVEVIRRRDEADGSTPS</sequence>
<dbReference type="Gene3D" id="3.40.50.12370">
    <property type="match status" value="1"/>
</dbReference>
<dbReference type="PANTHER" id="PTHR46268:SF6">
    <property type="entry name" value="UNIVERSAL STRESS PROTEIN UP12"/>
    <property type="match status" value="1"/>
</dbReference>
<dbReference type="PANTHER" id="PTHR46268">
    <property type="entry name" value="STRESS RESPONSE PROTEIN NHAX"/>
    <property type="match status" value="1"/>
</dbReference>
<dbReference type="InterPro" id="IPR006015">
    <property type="entry name" value="Universal_stress_UspA"/>
</dbReference>
<dbReference type="RefSeq" id="WP_211423887.1">
    <property type="nucleotide sequence ID" value="NZ_CP072643.1"/>
</dbReference>
<evidence type="ECO:0000256" key="1">
    <source>
        <dbReference type="ARBA" id="ARBA00008791"/>
    </source>
</evidence>
<gene>
    <name evidence="3" type="ORF">J8C05_12685</name>
</gene>
<dbReference type="Proteomes" id="UP000677668">
    <property type="component" value="Chromosome 2"/>
</dbReference>
<reference evidence="3 4" key="1">
    <citation type="submission" date="2021-03" db="EMBL/GenBank/DDBJ databases">
        <title>Genomic and phenotypic characterization of Chloracidobacterium isolates provides evidence for multiple species.</title>
        <authorList>
            <person name="Saini M.K."/>
            <person name="Costas A.M.G."/>
            <person name="Tank M."/>
            <person name="Bryant D.A."/>
        </authorList>
    </citation>
    <scope>NUCLEOTIDE SEQUENCE [LARGE SCALE GENOMIC DNA]</scope>
    <source>
        <strain evidence="3 4">N</strain>
    </source>
</reference>
<feature type="domain" description="UspA" evidence="2">
    <location>
        <begin position="159"/>
        <end position="305"/>
    </location>
</feature>
<organism evidence="3 4">
    <name type="scientific">Chloracidobacterium sp. N</name>
    <dbReference type="NCBI Taxonomy" id="2821540"/>
    <lineage>
        <taxon>Bacteria</taxon>
        <taxon>Pseudomonadati</taxon>
        <taxon>Acidobacteriota</taxon>
        <taxon>Terriglobia</taxon>
        <taxon>Terriglobales</taxon>
        <taxon>Acidobacteriaceae</taxon>
        <taxon>Chloracidobacterium</taxon>
        <taxon>Chloracidobacterium aggregatum</taxon>
    </lineage>
</organism>
<evidence type="ECO:0000313" key="4">
    <source>
        <dbReference type="Proteomes" id="UP000677668"/>
    </source>
</evidence>
<feature type="domain" description="UspA" evidence="2">
    <location>
        <begin position="7"/>
        <end position="142"/>
    </location>
</feature>
<dbReference type="SUPFAM" id="SSF52402">
    <property type="entry name" value="Adenine nucleotide alpha hydrolases-like"/>
    <property type="match status" value="2"/>
</dbReference>
<dbReference type="CDD" id="cd00293">
    <property type="entry name" value="USP-like"/>
    <property type="match status" value="2"/>
</dbReference>
<dbReference type="InterPro" id="IPR014729">
    <property type="entry name" value="Rossmann-like_a/b/a_fold"/>
</dbReference>
<name>A0ABX8B3X4_9BACT</name>
<dbReference type="PRINTS" id="PR01438">
    <property type="entry name" value="UNVRSLSTRESS"/>
</dbReference>
<evidence type="ECO:0000313" key="3">
    <source>
        <dbReference type="EMBL" id="QUV95678.1"/>
    </source>
</evidence>
<dbReference type="Pfam" id="PF00582">
    <property type="entry name" value="Usp"/>
    <property type="match status" value="2"/>
</dbReference>
<accession>A0ABX8B3X4</accession>
<keyword evidence="4" id="KW-1185">Reference proteome</keyword>
<dbReference type="Gene3D" id="3.40.50.620">
    <property type="entry name" value="HUPs"/>
    <property type="match status" value="1"/>
</dbReference>